<dbReference type="InterPro" id="IPR015797">
    <property type="entry name" value="NUDIX_hydrolase-like_dom_sf"/>
</dbReference>
<dbReference type="PANTHER" id="PTHR13030:SF8">
    <property type="entry name" value="ADP-RIBOSE PYROPHOSPHATASE, MITOCHONDRIAL"/>
    <property type="match status" value="1"/>
</dbReference>
<dbReference type="Pfam" id="PF25969">
    <property type="entry name" value="NUDT9_N"/>
    <property type="match status" value="1"/>
</dbReference>
<keyword evidence="4" id="KW-1185">Reference proteome</keyword>
<dbReference type="Proteomes" id="UP001154114">
    <property type="component" value="Chromosome 14"/>
</dbReference>
<gene>
    <name evidence="3" type="ORF">CINC_LOCUS2966</name>
</gene>
<evidence type="ECO:0000259" key="2">
    <source>
        <dbReference type="PROSITE" id="PS51462"/>
    </source>
</evidence>
<evidence type="ECO:0000313" key="3">
    <source>
        <dbReference type="EMBL" id="CAD0201293.1"/>
    </source>
</evidence>
<dbReference type="InterPro" id="IPR039989">
    <property type="entry name" value="NUDT9"/>
</dbReference>
<dbReference type="SUPFAM" id="SSF55811">
    <property type="entry name" value="Nudix"/>
    <property type="match status" value="1"/>
</dbReference>
<proteinExistence type="predicted"/>
<organism evidence="3 4">
    <name type="scientific">Chrysodeixis includens</name>
    <name type="common">Soybean looper</name>
    <name type="synonym">Pseudoplusia includens</name>
    <dbReference type="NCBI Taxonomy" id="689277"/>
    <lineage>
        <taxon>Eukaryota</taxon>
        <taxon>Metazoa</taxon>
        <taxon>Ecdysozoa</taxon>
        <taxon>Arthropoda</taxon>
        <taxon>Hexapoda</taxon>
        <taxon>Insecta</taxon>
        <taxon>Pterygota</taxon>
        <taxon>Neoptera</taxon>
        <taxon>Endopterygota</taxon>
        <taxon>Lepidoptera</taxon>
        <taxon>Glossata</taxon>
        <taxon>Ditrysia</taxon>
        <taxon>Noctuoidea</taxon>
        <taxon>Noctuidae</taxon>
        <taxon>Plusiinae</taxon>
        <taxon>Chrysodeixis</taxon>
    </lineage>
</organism>
<dbReference type="InterPro" id="IPR000086">
    <property type="entry name" value="NUDIX_hydrolase_dom"/>
</dbReference>
<keyword evidence="1" id="KW-1133">Transmembrane helix</keyword>
<keyword evidence="1" id="KW-0472">Membrane</keyword>
<dbReference type="AlphaFoldDB" id="A0A9N8PYM4"/>
<dbReference type="GO" id="GO:0047631">
    <property type="term" value="F:ADP-ribose diphosphatase activity"/>
    <property type="evidence" value="ECO:0007669"/>
    <property type="project" value="InterPro"/>
</dbReference>
<feature type="transmembrane region" description="Helical" evidence="1">
    <location>
        <begin position="21"/>
        <end position="44"/>
    </location>
</feature>
<accession>A0A9N8PYM4</accession>
<dbReference type="PROSITE" id="PS51462">
    <property type="entry name" value="NUDIX"/>
    <property type="match status" value="1"/>
</dbReference>
<sequence>MISFNTSICPLHTTIVRAYSVVVLSSEVTACSYLTVLAFLAAVFDSPVFVSKIMTVISLADFEIRKNLYTVIILFLNILMIRSSLATMTLHFKCRGGLYPRSNIERFAVPDDKVSWSSEFKEYKPAEYTASSIYGKPWADPNIGEPSFKPLWNRFDGKVSRVSYMGKYAIQDDFPLNPIGRTGISGRGVLGRWGPNHAADPVVTRWKRLENGEIETDATDKPILQFVAIKRSDTGEWALPGGMVDPGEKMSATAVREFQEEATNSLVMDEEEKEAWLEKFKDFFSDGDVVYKGYIDDPRNTDNAWMESIAYNFHDNSGSTVGALKLHAGDDAAGVRWVDITPDIKLYASHKEIVMEVMNKHLEILSK</sequence>
<keyword evidence="1" id="KW-0812">Transmembrane</keyword>
<dbReference type="Gene3D" id="3.90.79.10">
    <property type="entry name" value="Nucleoside Triphosphate Pyrophosphohydrolase"/>
    <property type="match status" value="1"/>
</dbReference>
<dbReference type="Pfam" id="PF00293">
    <property type="entry name" value="NUDIX"/>
    <property type="match status" value="1"/>
</dbReference>
<dbReference type="OrthoDB" id="9972248at2759"/>
<name>A0A9N8PYM4_CHRIL</name>
<reference evidence="3" key="1">
    <citation type="submission" date="2021-12" db="EMBL/GenBank/DDBJ databases">
        <authorList>
            <person name="King R."/>
        </authorList>
    </citation>
    <scope>NUCLEOTIDE SEQUENCE</scope>
</reference>
<feature type="transmembrane region" description="Helical" evidence="1">
    <location>
        <begin position="68"/>
        <end position="92"/>
    </location>
</feature>
<protein>
    <recommendedName>
        <fullName evidence="2">Nudix hydrolase domain-containing protein</fullName>
    </recommendedName>
</protein>
<dbReference type="EMBL" id="LR824017">
    <property type="protein sequence ID" value="CAD0201293.1"/>
    <property type="molecule type" value="Genomic_DNA"/>
</dbReference>
<evidence type="ECO:0000256" key="1">
    <source>
        <dbReference type="SAM" id="Phobius"/>
    </source>
</evidence>
<evidence type="ECO:0000313" key="4">
    <source>
        <dbReference type="Proteomes" id="UP001154114"/>
    </source>
</evidence>
<dbReference type="CDD" id="cd03670">
    <property type="entry name" value="NUDIX_ADPRase_Nudt9"/>
    <property type="match status" value="1"/>
</dbReference>
<feature type="domain" description="Nudix hydrolase" evidence="2">
    <location>
        <begin position="205"/>
        <end position="360"/>
    </location>
</feature>
<dbReference type="PANTHER" id="PTHR13030">
    <property type="entry name" value="NUDIX HYDROLASE"/>
    <property type="match status" value="1"/>
</dbReference>